<keyword evidence="13" id="KW-1185">Reference proteome</keyword>
<evidence type="ECO:0000256" key="8">
    <source>
        <dbReference type="ARBA" id="ARBA00023170"/>
    </source>
</evidence>
<keyword evidence="6" id="KW-0297">G-protein coupled receptor</keyword>
<evidence type="ECO:0000256" key="5">
    <source>
        <dbReference type="ARBA" id="ARBA00022989"/>
    </source>
</evidence>
<feature type="domain" description="Receptor ligand binding region" evidence="11">
    <location>
        <begin position="2"/>
        <end position="259"/>
    </location>
</feature>
<accession>A0AAV7KPA7</accession>
<evidence type="ECO:0000256" key="10">
    <source>
        <dbReference type="ARBA" id="ARBA00023224"/>
    </source>
</evidence>
<evidence type="ECO:0000256" key="3">
    <source>
        <dbReference type="ARBA" id="ARBA00022692"/>
    </source>
</evidence>
<dbReference type="AlphaFoldDB" id="A0AAV7KPA7"/>
<evidence type="ECO:0000313" key="13">
    <source>
        <dbReference type="Proteomes" id="UP001066276"/>
    </source>
</evidence>
<dbReference type="Proteomes" id="UP001066276">
    <property type="component" value="Chromosome 12"/>
</dbReference>
<evidence type="ECO:0000256" key="7">
    <source>
        <dbReference type="ARBA" id="ARBA00023136"/>
    </source>
</evidence>
<dbReference type="Pfam" id="PF01094">
    <property type="entry name" value="ANF_receptor"/>
    <property type="match status" value="1"/>
</dbReference>
<dbReference type="PANTHER" id="PTHR24061:SF0">
    <property type="entry name" value="C-FAMILY ODORANT RECEPTOR OLFCT1"/>
    <property type="match status" value="1"/>
</dbReference>
<keyword evidence="3" id="KW-0812">Transmembrane</keyword>
<keyword evidence="10" id="KW-0807">Transducer</keyword>
<keyword evidence="5" id="KW-1133">Transmembrane helix</keyword>
<dbReference type="FunFam" id="3.40.50.2300:FF:000016">
    <property type="entry name" value="Taste 1 receptor member 2"/>
    <property type="match status" value="1"/>
</dbReference>
<comment type="subcellular location">
    <subcellularLocation>
        <location evidence="1">Cell membrane</location>
        <topology evidence="1">Multi-pass membrane protein</topology>
    </subcellularLocation>
</comment>
<evidence type="ECO:0000259" key="11">
    <source>
        <dbReference type="Pfam" id="PF01094"/>
    </source>
</evidence>
<gene>
    <name evidence="12" type="ORF">NDU88_000050</name>
</gene>
<evidence type="ECO:0000256" key="6">
    <source>
        <dbReference type="ARBA" id="ARBA00023040"/>
    </source>
</evidence>
<keyword evidence="4" id="KW-0732">Signal</keyword>
<name>A0AAV7KPA7_PLEWA</name>
<dbReference type="SUPFAM" id="SSF53822">
    <property type="entry name" value="Periplasmic binding protein-like I"/>
    <property type="match status" value="1"/>
</dbReference>
<keyword evidence="2" id="KW-1003">Cell membrane</keyword>
<dbReference type="InterPro" id="IPR028082">
    <property type="entry name" value="Peripla_BP_I"/>
</dbReference>
<dbReference type="GO" id="GO:0005886">
    <property type="term" value="C:plasma membrane"/>
    <property type="evidence" value="ECO:0007669"/>
    <property type="project" value="UniProtKB-SubCell"/>
</dbReference>
<evidence type="ECO:0000256" key="2">
    <source>
        <dbReference type="ARBA" id="ARBA00022475"/>
    </source>
</evidence>
<evidence type="ECO:0000256" key="9">
    <source>
        <dbReference type="ARBA" id="ARBA00023180"/>
    </source>
</evidence>
<evidence type="ECO:0000256" key="4">
    <source>
        <dbReference type="ARBA" id="ARBA00022729"/>
    </source>
</evidence>
<dbReference type="InterPro" id="IPR000068">
    <property type="entry name" value="GPCR_3_Ca_sens_rcpt-rel"/>
</dbReference>
<dbReference type="InterPro" id="IPR001828">
    <property type="entry name" value="ANF_lig-bd_rcpt"/>
</dbReference>
<keyword evidence="7" id="KW-0472">Membrane</keyword>
<protein>
    <recommendedName>
        <fullName evidence="11">Receptor ligand binding region domain-containing protein</fullName>
    </recommendedName>
</protein>
<dbReference type="Gene3D" id="3.40.50.2300">
    <property type="match status" value="2"/>
</dbReference>
<dbReference type="EMBL" id="JANPWB010000016">
    <property type="protein sequence ID" value="KAJ1079817.1"/>
    <property type="molecule type" value="Genomic_DNA"/>
</dbReference>
<comment type="caution">
    <text evidence="12">The sequence shown here is derived from an EMBL/GenBank/DDBJ whole genome shotgun (WGS) entry which is preliminary data.</text>
</comment>
<dbReference type="PRINTS" id="PR00592">
    <property type="entry name" value="CASENSINGR"/>
</dbReference>
<reference evidence="12" key="1">
    <citation type="journal article" date="2022" name="bioRxiv">
        <title>Sequencing and chromosome-scale assembly of the giantPleurodeles waltlgenome.</title>
        <authorList>
            <person name="Brown T."/>
            <person name="Elewa A."/>
            <person name="Iarovenko S."/>
            <person name="Subramanian E."/>
            <person name="Araus A.J."/>
            <person name="Petzold A."/>
            <person name="Susuki M."/>
            <person name="Suzuki K.-i.T."/>
            <person name="Hayashi T."/>
            <person name="Toyoda A."/>
            <person name="Oliveira C."/>
            <person name="Osipova E."/>
            <person name="Leigh N.D."/>
            <person name="Simon A."/>
            <person name="Yun M.H."/>
        </authorList>
    </citation>
    <scope>NUCLEOTIDE SEQUENCE</scope>
    <source>
        <strain evidence="12">20211129_DDA</strain>
        <tissue evidence="12">Liver</tissue>
    </source>
</reference>
<keyword evidence="8" id="KW-0675">Receptor</keyword>
<organism evidence="12 13">
    <name type="scientific">Pleurodeles waltl</name>
    <name type="common">Iberian ribbed newt</name>
    <dbReference type="NCBI Taxonomy" id="8319"/>
    <lineage>
        <taxon>Eukaryota</taxon>
        <taxon>Metazoa</taxon>
        <taxon>Chordata</taxon>
        <taxon>Craniata</taxon>
        <taxon>Vertebrata</taxon>
        <taxon>Euteleostomi</taxon>
        <taxon>Amphibia</taxon>
        <taxon>Batrachia</taxon>
        <taxon>Caudata</taxon>
        <taxon>Salamandroidea</taxon>
        <taxon>Salamandridae</taxon>
        <taxon>Pleurodelinae</taxon>
        <taxon>Pleurodeles</taxon>
    </lineage>
</organism>
<keyword evidence="9" id="KW-0325">Glycoprotein</keyword>
<evidence type="ECO:0000313" key="12">
    <source>
        <dbReference type="EMBL" id="KAJ1079817.1"/>
    </source>
</evidence>
<dbReference type="PANTHER" id="PTHR24061">
    <property type="entry name" value="CALCIUM-SENSING RECEPTOR-RELATED"/>
    <property type="match status" value="1"/>
</dbReference>
<sequence>MPNADTVSVGVSILVKRFGWTWIGLLSQDTSTTQSTMHFIKQDILKTGACIAFWEKIPTMYSATTLRHLVEVLRKSSAKAVVTICSEPYLLPFMEEAARQNLTGIIWVATQVWASSSLLSVVDYSTVLAGTIGFAIPRGVISGLKEYIYNLNPLQNPEDLFTKEFWEVAFGCTWPVGFTNSTSFTSEGSDKKLLCTGSENLLGLKPHVLDVNNFRLTNNVYNAIYATSHALHNLLSCLPGKGPFVNGTCATIHDFRPWQV</sequence>
<evidence type="ECO:0000256" key="1">
    <source>
        <dbReference type="ARBA" id="ARBA00004651"/>
    </source>
</evidence>
<dbReference type="GO" id="GO:0004930">
    <property type="term" value="F:G protein-coupled receptor activity"/>
    <property type="evidence" value="ECO:0007669"/>
    <property type="project" value="UniProtKB-KW"/>
</dbReference>
<proteinExistence type="predicted"/>